<dbReference type="Proteomes" id="UP000244930">
    <property type="component" value="Chromosome"/>
</dbReference>
<feature type="transmembrane region" description="Helical" evidence="1">
    <location>
        <begin position="60"/>
        <end position="84"/>
    </location>
</feature>
<name>A0A2U8GQL9_9RHOO</name>
<dbReference type="KEGG" id="acom:CEW83_05850"/>
<reference evidence="2 3" key="1">
    <citation type="submission" date="2017-06" db="EMBL/GenBank/DDBJ databases">
        <title>Azoarcus.</title>
        <authorList>
            <person name="Woo J.-H."/>
            <person name="Kim H.-S."/>
        </authorList>
    </citation>
    <scope>NUCLEOTIDE SEQUENCE [LARGE SCALE GENOMIC DNA]</scope>
    <source>
        <strain evidence="2 3">TSPY31</strain>
    </source>
</reference>
<evidence type="ECO:0000313" key="3">
    <source>
        <dbReference type="Proteomes" id="UP000244930"/>
    </source>
</evidence>
<dbReference type="RefSeq" id="WP_108948503.1">
    <property type="nucleotide sequence ID" value="NZ_CP022187.1"/>
</dbReference>
<feature type="transmembrane region" description="Helical" evidence="1">
    <location>
        <begin position="21"/>
        <end position="40"/>
    </location>
</feature>
<feature type="transmembrane region" description="Helical" evidence="1">
    <location>
        <begin position="149"/>
        <end position="170"/>
    </location>
</feature>
<keyword evidence="1" id="KW-0472">Membrane</keyword>
<keyword evidence="1" id="KW-0812">Transmembrane</keyword>
<gene>
    <name evidence="2" type="ORF">CEW83_05850</name>
</gene>
<keyword evidence="1" id="KW-1133">Transmembrane helix</keyword>
<evidence type="ECO:0000256" key="1">
    <source>
        <dbReference type="SAM" id="Phobius"/>
    </source>
</evidence>
<organism evidence="2 3">
    <name type="scientific">Parazoarcus communis</name>
    <dbReference type="NCBI Taxonomy" id="41977"/>
    <lineage>
        <taxon>Bacteria</taxon>
        <taxon>Pseudomonadati</taxon>
        <taxon>Pseudomonadota</taxon>
        <taxon>Betaproteobacteria</taxon>
        <taxon>Rhodocyclales</taxon>
        <taxon>Zoogloeaceae</taxon>
        <taxon>Parazoarcus</taxon>
    </lineage>
</organism>
<sequence>MSLIPQARDAALAGDAARRRASICLLLSLLATPASTWLFLNLDMIWPQIMQLEGGAFMLGATVLGTVLALTPLVAGGGFLLAVWYGVESVYLPRQRPSPLIDKGIVAGGLLVWFAPALAAAASVIMGLVQGRVHFTRPPRDYFLATDPIAFWEGIGFWLIMGTLFGLLAWRYWRNKLLKKDAV</sequence>
<protein>
    <submittedName>
        <fullName evidence="2">Uncharacterized protein</fullName>
    </submittedName>
</protein>
<keyword evidence="3" id="KW-1185">Reference proteome</keyword>
<feature type="transmembrane region" description="Helical" evidence="1">
    <location>
        <begin position="105"/>
        <end position="129"/>
    </location>
</feature>
<dbReference type="AlphaFoldDB" id="A0A2U8GQL9"/>
<accession>A0A2U8GQL9</accession>
<proteinExistence type="predicted"/>
<dbReference type="EMBL" id="CP022187">
    <property type="protein sequence ID" value="AWI74795.1"/>
    <property type="molecule type" value="Genomic_DNA"/>
</dbReference>
<evidence type="ECO:0000313" key="2">
    <source>
        <dbReference type="EMBL" id="AWI74795.1"/>
    </source>
</evidence>